<proteinExistence type="predicted"/>
<dbReference type="EnsemblMetazoa" id="XM_021049493.2">
    <property type="protein sequence ID" value="XP_020905152.1"/>
    <property type="gene ID" value="LOC110243395"/>
</dbReference>
<evidence type="ECO:0000313" key="3">
    <source>
        <dbReference type="Proteomes" id="UP000887567"/>
    </source>
</evidence>
<feature type="transmembrane region" description="Helical" evidence="1">
    <location>
        <begin position="6"/>
        <end position="28"/>
    </location>
</feature>
<dbReference type="AlphaFoldDB" id="A0A913XJ71"/>
<dbReference type="GeneID" id="110243395"/>
<keyword evidence="1" id="KW-0812">Transmembrane</keyword>
<accession>A0A913XJ71</accession>
<dbReference type="RefSeq" id="XP_020905152.1">
    <property type="nucleotide sequence ID" value="XM_021049493.2"/>
</dbReference>
<dbReference type="KEGG" id="epa:110243395"/>
<evidence type="ECO:0000256" key="1">
    <source>
        <dbReference type="SAM" id="Phobius"/>
    </source>
</evidence>
<organism evidence="2 3">
    <name type="scientific">Exaiptasia diaphana</name>
    <name type="common">Tropical sea anemone</name>
    <name type="synonym">Aiptasia pulchella</name>
    <dbReference type="NCBI Taxonomy" id="2652724"/>
    <lineage>
        <taxon>Eukaryota</taxon>
        <taxon>Metazoa</taxon>
        <taxon>Cnidaria</taxon>
        <taxon>Anthozoa</taxon>
        <taxon>Hexacorallia</taxon>
        <taxon>Actiniaria</taxon>
        <taxon>Aiptasiidae</taxon>
        <taxon>Exaiptasia</taxon>
    </lineage>
</organism>
<keyword evidence="1" id="KW-0472">Membrane</keyword>
<keyword evidence="3" id="KW-1185">Reference proteome</keyword>
<dbReference type="OrthoDB" id="10513581at2759"/>
<dbReference type="Proteomes" id="UP000887567">
    <property type="component" value="Unplaced"/>
</dbReference>
<reference evidence="2" key="1">
    <citation type="submission" date="2022-11" db="UniProtKB">
        <authorList>
            <consortium name="EnsemblMetazoa"/>
        </authorList>
    </citation>
    <scope>IDENTIFICATION</scope>
</reference>
<evidence type="ECO:0000313" key="2">
    <source>
        <dbReference type="EnsemblMetazoa" id="XP_020905152.1"/>
    </source>
</evidence>
<name>A0A913XJ71_EXADI</name>
<keyword evidence="1" id="KW-1133">Transmembrane helix</keyword>
<sequence>MVAYESSIFTIIGVALLLSMIFLVRMCIRKIRRRKLEEDFSMTSLDARHSYQFLTDFPQSNRTLQTTSFEVPAPIKNTKVSEISSPTKIVTAVSPIPSKICVTSPKGERRKSIWEMELPNIDIEHVPSRGQRETIGRSASFSSANRRDAFAMLSDKSVMAELKSLKKKEKKKRWKKIVNQKMQS</sequence>
<protein>
    <submittedName>
        <fullName evidence="2">Uncharacterized protein</fullName>
    </submittedName>
</protein>